<evidence type="ECO:0000313" key="2">
    <source>
        <dbReference type="Proteomes" id="UP000223749"/>
    </source>
</evidence>
<gene>
    <name evidence="1" type="ORF">CPT03_21910</name>
</gene>
<name>A0A2D1UBG4_9SPHI</name>
<proteinExistence type="predicted"/>
<dbReference type="Proteomes" id="UP000223749">
    <property type="component" value="Chromosome"/>
</dbReference>
<organism evidence="1 2">
    <name type="scientific">Pedobacter ginsengisoli</name>
    <dbReference type="NCBI Taxonomy" id="363852"/>
    <lineage>
        <taxon>Bacteria</taxon>
        <taxon>Pseudomonadati</taxon>
        <taxon>Bacteroidota</taxon>
        <taxon>Sphingobacteriia</taxon>
        <taxon>Sphingobacteriales</taxon>
        <taxon>Sphingobacteriaceae</taxon>
        <taxon>Pedobacter</taxon>
    </lineage>
</organism>
<accession>A0A2D1UBG4</accession>
<protein>
    <submittedName>
        <fullName evidence="1">Uncharacterized protein</fullName>
    </submittedName>
</protein>
<dbReference type="AlphaFoldDB" id="A0A2D1UBG4"/>
<evidence type="ECO:0000313" key="1">
    <source>
        <dbReference type="EMBL" id="ATP58933.1"/>
    </source>
</evidence>
<reference evidence="1 2" key="1">
    <citation type="submission" date="2017-10" db="EMBL/GenBank/DDBJ databases">
        <title>Whole genome of Pedobacter ginsengisoli T01R-27 isolated from tomato rhizosphere.</title>
        <authorList>
            <person name="Weon H.-Y."/>
            <person name="Lee S.A."/>
            <person name="Sang M.K."/>
            <person name="Song J."/>
        </authorList>
    </citation>
    <scope>NUCLEOTIDE SEQUENCE [LARGE SCALE GENOMIC DNA]</scope>
    <source>
        <strain evidence="1 2">T01R-27</strain>
    </source>
</reference>
<sequence>MKVSGNALKWRDSCVVYSDPQVSHTEKSGGFINCEAFNKDSKAFHELLRLLIAKNDDRLHVGRLSQAAKPS</sequence>
<dbReference type="KEGG" id="pgs:CPT03_21910"/>
<dbReference type="EMBL" id="CP024091">
    <property type="protein sequence ID" value="ATP58933.1"/>
    <property type="molecule type" value="Genomic_DNA"/>
</dbReference>
<keyword evidence="2" id="KW-1185">Reference proteome</keyword>